<proteinExistence type="predicted"/>
<feature type="transmembrane region" description="Helical" evidence="1">
    <location>
        <begin position="272"/>
        <end position="293"/>
    </location>
</feature>
<dbReference type="InterPro" id="IPR029044">
    <property type="entry name" value="Nucleotide-diphossugar_trans"/>
</dbReference>
<dbReference type="OrthoDB" id="9805625at2"/>
<sequence length="364" mass="41765">MLLIYSVLFLWSVLLIVVLILWAKQKNKFELVDKPCSVIIPFRNEEATLVKLVKAFSRQSVKSVEFIFVNDHSEDRSVELLREALKKYSLQAEVLEVTEGEGKKAALSLGISEASNEFIITTDADCQMNEHWLSSLLSQFEEEEVKMVLGPVVLTGEGFWQKFQSLEMSALMGVTAVSAYLNKPTMANGANLAFRKIVFEELDGYRGIDQIPTGDDELFMHKVQLSYPGSIRFTKDSRAVVLTAGAERLSSMINQKKRWASKWRFNKRWSTIVLALFILLVNLAQCFLIYNFLTDPMASRVSIWVLWLKFMSEMFLLLQVRHDLGQRTNFLSFIISFLFYPLYAIYIGIAANFGSYQWKGRKYS</sequence>
<dbReference type="Gene3D" id="3.90.550.10">
    <property type="entry name" value="Spore Coat Polysaccharide Biosynthesis Protein SpsA, Chain A"/>
    <property type="match status" value="1"/>
</dbReference>
<keyword evidence="1" id="KW-1133">Transmembrane helix</keyword>
<comment type="caution">
    <text evidence="3">The sequence shown here is derived from an EMBL/GenBank/DDBJ whole genome shotgun (WGS) entry which is preliminary data.</text>
</comment>
<reference evidence="3 4" key="1">
    <citation type="submission" date="2016-01" db="EMBL/GenBank/DDBJ databases">
        <title>Genome sequencing of Roseivirga spongicola UST030701-084.</title>
        <authorList>
            <person name="Selvaratnam C."/>
            <person name="Thevarajoo S."/>
            <person name="Goh K.M."/>
            <person name="Ee R."/>
            <person name="Chan K.-G."/>
            <person name="Chong C.S."/>
        </authorList>
    </citation>
    <scope>NUCLEOTIDE SEQUENCE [LARGE SCALE GENOMIC DNA]</scope>
    <source>
        <strain evidence="3 4">UST030701-084</strain>
    </source>
</reference>
<evidence type="ECO:0000259" key="2">
    <source>
        <dbReference type="Pfam" id="PF00535"/>
    </source>
</evidence>
<dbReference type="AlphaFoldDB" id="A0A150XB91"/>
<dbReference type="PANTHER" id="PTHR48090">
    <property type="entry name" value="UNDECAPRENYL-PHOSPHATE 4-DEOXY-4-FORMAMIDO-L-ARABINOSE TRANSFERASE-RELATED"/>
    <property type="match status" value="1"/>
</dbReference>
<dbReference type="Proteomes" id="UP000075606">
    <property type="component" value="Unassembled WGS sequence"/>
</dbReference>
<dbReference type="PANTHER" id="PTHR48090:SF7">
    <property type="entry name" value="RFBJ PROTEIN"/>
    <property type="match status" value="1"/>
</dbReference>
<keyword evidence="1" id="KW-0812">Transmembrane</keyword>
<organism evidence="3 4">
    <name type="scientific">Roseivirga spongicola</name>
    <dbReference type="NCBI Taxonomy" id="333140"/>
    <lineage>
        <taxon>Bacteria</taxon>
        <taxon>Pseudomonadati</taxon>
        <taxon>Bacteroidota</taxon>
        <taxon>Cytophagia</taxon>
        <taxon>Cytophagales</taxon>
        <taxon>Roseivirgaceae</taxon>
        <taxon>Roseivirga</taxon>
    </lineage>
</organism>
<keyword evidence="4" id="KW-1185">Reference proteome</keyword>
<feature type="transmembrane region" description="Helical" evidence="1">
    <location>
        <begin position="330"/>
        <end position="354"/>
    </location>
</feature>
<feature type="domain" description="Glycosyltransferase 2-like" evidence="2">
    <location>
        <begin position="37"/>
        <end position="201"/>
    </location>
</feature>
<name>A0A150XB91_9BACT</name>
<dbReference type="EMBL" id="LRPC01000012">
    <property type="protein sequence ID" value="KYG76009.1"/>
    <property type="molecule type" value="Genomic_DNA"/>
</dbReference>
<feature type="transmembrane region" description="Helical" evidence="1">
    <location>
        <begin position="6"/>
        <end position="23"/>
    </location>
</feature>
<protein>
    <recommendedName>
        <fullName evidence="2">Glycosyltransferase 2-like domain-containing protein</fullName>
    </recommendedName>
</protein>
<dbReference type="SUPFAM" id="SSF53448">
    <property type="entry name" value="Nucleotide-diphospho-sugar transferases"/>
    <property type="match status" value="1"/>
</dbReference>
<gene>
    <name evidence="3" type="ORF">AWW68_09275</name>
</gene>
<dbReference type="Pfam" id="PF00535">
    <property type="entry name" value="Glycos_transf_2"/>
    <property type="match status" value="1"/>
</dbReference>
<dbReference type="RefSeq" id="WP_068220322.1">
    <property type="nucleotide sequence ID" value="NZ_LRPC01000012.1"/>
</dbReference>
<evidence type="ECO:0000256" key="1">
    <source>
        <dbReference type="SAM" id="Phobius"/>
    </source>
</evidence>
<evidence type="ECO:0000313" key="3">
    <source>
        <dbReference type="EMBL" id="KYG76009.1"/>
    </source>
</evidence>
<dbReference type="STRING" id="333140.AWW68_09275"/>
<accession>A0A150XB91</accession>
<dbReference type="InterPro" id="IPR001173">
    <property type="entry name" value="Glyco_trans_2-like"/>
</dbReference>
<dbReference type="InterPro" id="IPR050256">
    <property type="entry name" value="Glycosyltransferase_2"/>
</dbReference>
<keyword evidence="1" id="KW-0472">Membrane</keyword>
<evidence type="ECO:0000313" key="4">
    <source>
        <dbReference type="Proteomes" id="UP000075606"/>
    </source>
</evidence>